<sequence>MNRRAVLWATTFVMLASVFGLPVQSQMLSHLLGPLLEAWIRTQVQQVDDLRVAVSGADSEVAGGRIQSIEISGRNIVYGGIPARSLAMRGSDIRLDTRGSLAGGGLRLEKSVLADLALRLSEQDINTYLASRAFQDQVRDLKITLPAQFGGDGTTQIPLEIRNPRVRLLADRLEVQAVVRLENGEPAPLRLASGVEVASPRELRLVEPRIVSENGQSAPLEALVNLPILLGPEVAVRRVSLTPGMLVLEGSYRIEATPPVAGAADQRLQVR</sequence>
<organism evidence="1 2">
    <name type="scientific">Gloeobacter morelensis MG652769</name>
    <dbReference type="NCBI Taxonomy" id="2781736"/>
    <lineage>
        <taxon>Bacteria</taxon>
        <taxon>Bacillati</taxon>
        <taxon>Cyanobacteriota</taxon>
        <taxon>Cyanophyceae</taxon>
        <taxon>Gloeobacterales</taxon>
        <taxon>Gloeobacteraceae</taxon>
        <taxon>Gloeobacter</taxon>
        <taxon>Gloeobacter morelensis</taxon>
    </lineage>
</organism>
<protein>
    <submittedName>
        <fullName evidence="1">DUF2993 domain-containing protein</fullName>
    </submittedName>
</protein>
<reference evidence="1 2" key="1">
    <citation type="journal article" date="2021" name="Genome Biol. Evol.">
        <title>Complete Genome Sequencing of a Novel Gloeobacter Species from a Waterfall Cave in Mexico.</title>
        <authorList>
            <person name="Saw J.H."/>
            <person name="Cardona T."/>
            <person name="Montejano G."/>
        </authorList>
    </citation>
    <scope>NUCLEOTIDE SEQUENCE [LARGE SCALE GENOMIC DNA]</scope>
    <source>
        <strain evidence="1">MG652769</strain>
    </source>
</reference>
<proteinExistence type="predicted"/>
<dbReference type="Pfam" id="PF11209">
    <property type="entry name" value="LmeA"/>
    <property type="match status" value="1"/>
</dbReference>
<accession>A0ABY3PLN8</accession>
<name>A0ABY3PLN8_9CYAN</name>
<dbReference type="RefSeq" id="WP_230841538.1">
    <property type="nucleotide sequence ID" value="NZ_CP063845.1"/>
</dbReference>
<keyword evidence="2" id="KW-1185">Reference proteome</keyword>
<evidence type="ECO:0000313" key="1">
    <source>
        <dbReference type="EMBL" id="UFP94488.1"/>
    </source>
</evidence>
<dbReference type="Proteomes" id="UP001054846">
    <property type="component" value="Chromosome"/>
</dbReference>
<dbReference type="InterPro" id="IPR021373">
    <property type="entry name" value="DUF2993"/>
</dbReference>
<evidence type="ECO:0000313" key="2">
    <source>
        <dbReference type="Proteomes" id="UP001054846"/>
    </source>
</evidence>
<dbReference type="EMBL" id="CP063845">
    <property type="protein sequence ID" value="UFP94488.1"/>
    <property type="molecule type" value="Genomic_DNA"/>
</dbReference>
<gene>
    <name evidence="1" type="ORF">ISF26_22560</name>
</gene>